<evidence type="ECO:0000313" key="2">
    <source>
        <dbReference type="EMBL" id="CAA9522404.1"/>
    </source>
</evidence>
<evidence type="ECO:0000256" key="1">
    <source>
        <dbReference type="SAM" id="MobiDB-lite"/>
    </source>
</evidence>
<feature type="compositionally biased region" description="Basic and acidic residues" evidence="1">
    <location>
        <begin position="263"/>
        <end position="275"/>
    </location>
</feature>
<protein>
    <submittedName>
        <fullName evidence="2">Inosine-uridine preferring nucleoside hydrolase</fullName>
        <ecNumber evidence="2">3.2.2.1</ecNumber>
    </submittedName>
</protein>
<dbReference type="EMBL" id="CADCVM010000411">
    <property type="protein sequence ID" value="CAA9522404.1"/>
    <property type="molecule type" value="Genomic_DNA"/>
</dbReference>
<keyword evidence="2" id="KW-0326">Glycosidase</keyword>
<feature type="compositionally biased region" description="Basic and acidic residues" evidence="1">
    <location>
        <begin position="169"/>
        <end position="186"/>
    </location>
</feature>
<keyword evidence="2" id="KW-0378">Hydrolase</keyword>
<feature type="compositionally biased region" description="Basic residues" evidence="1">
    <location>
        <begin position="1"/>
        <end position="37"/>
    </location>
</feature>
<gene>
    <name evidence="2" type="ORF">AVDCRST_MAG05-3702</name>
</gene>
<feature type="region of interest" description="Disordered" evidence="1">
    <location>
        <begin position="1"/>
        <end position="187"/>
    </location>
</feature>
<name>A0A6J4TFL2_9ACTN</name>
<feature type="non-terminal residue" evidence="2">
    <location>
        <position position="308"/>
    </location>
</feature>
<feature type="compositionally biased region" description="Basic residues" evidence="1">
    <location>
        <begin position="276"/>
        <end position="292"/>
    </location>
</feature>
<dbReference type="AlphaFoldDB" id="A0A6J4TFL2"/>
<feature type="non-terminal residue" evidence="2">
    <location>
        <position position="1"/>
    </location>
</feature>
<feature type="compositionally biased region" description="Basic residues" evidence="1">
    <location>
        <begin position="74"/>
        <end position="86"/>
    </location>
</feature>
<accession>A0A6J4TFL2</accession>
<feature type="compositionally biased region" description="Basic and acidic residues" evidence="1">
    <location>
        <begin position="104"/>
        <end position="124"/>
    </location>
</feature>
<proteinExistence type="predicted"/>
<feature type="compositionally biased region" description="Low complexity" evidence="1">
    <location>
        <begin position="87"/>
        <end position="98"/>
    </location>
</feature>
<organism evidence="2">
    <name type="scientific">uncultured Rubrobacteraceae bacterium</name>
    <dbReference type="NCBI Taxonomy" id="349277"/>
    <lineage>
        <taxon>Bacteria</taxon>
        <taxon>Bacillati</taxon>
        <taxon>Actinomycetota</taxon>
        <taxon>Rubrobacteria</taxon>
        <taxon>Rubrobacterales</taxon>
        <taxon>Rubrobacteraceae</taxon>
        <taxon>environmental samples</taxon>
    </lineage>
</organism>
<dbReference type="GO" id="GO:0008477">
    <property type="term" value="F:purine nucleosidase activity"/>
    <property type="evidence" value="ECO:0007669"/>
    <property type="project" value="UniProtKB-EC"/>
</dbReference>
<feature type="region of interest" description="Disordered" evidence="1">
    <location>
        <begin position="202"/>
        <end position="308"/>
    </location>
</feature>
<feature type="compositionally biased region" description="Basic residues" evidence="1">
    <location>
        <begin position="246"/>
        <end position="262"/>
    </location>
</feature>
<dbReference type="EC" id="3.2.2.1" evidence="2"/>
<reference evidence="2" key="1">
    <citation type="submission" date="2020-02" db="EMBL/GenBank/DDBJ databases">
        <authorList>
            <person name="Meier V. D."/>
        </authorList>
    </citation>
    <scope>NUCLEOTIDE SEQUENCE</scope>
    <source>
        <strain evidence="2">AVDCRST_MAG05</strain>
    </source>
</reference>
<feature type="compositionally biased region" description="Basic residues" evidence="1">
    <location>
        <begin position="154"/>
        <end position="167"/>
    </location>
</feature>
<sequence>APPHRHRHGLGRRRRPRHGPHAPRRGRRGRHGGRRQRAAGAGHAERPLHSGALRLGRPGLPRVCGTSSGPPRERPKRARPGRHGRYRAAALGARALAGARGGRARREGQRERRRADPGHPRPANERGPGAPEGPVHRRQGRGLRGNGRNGPGPRQRHPARRVQRLGRPRGGEGRLRVGDAADDGRLGHLPRVRGLWSRGLGAAARDGHAPGRVLRGHPARVGRVGEGEHAPRWLRPARPHSDGRRPRPLRRHRDPAPLRRRRDGRDLEPRTDRRGPPRRYRPRAQRRGRHGGLPRAFCGDPARRRRGV</sequence>